<feature type="domain" description="ABC transmembrane type-1" evidence="9">
    <location>
        <begin position="66"/>
        <end position="253"/>
    </location>
</feature>
<keyword evidence="6 8" id="KW-1133">Transmembrane helix</keyword>
<dbReference type="Gene3D" id="1.10.3720.10">
    <property type="entry name" value="MetI-like"/>
    <property type="match status" value="1"/>
</dbReference>
<feature type="transmembrane region" description="Helical" evidence="8">
    <location>
        <begin position="66"/>
        <end position="92"/>
    </location>
</feature>
<dbReference type="Pfam" id="PF00528">
    <property type="entry name" value="BPD_transp_1"/>
    <property type="match status" value="1"/>
</dbReference>
<evidence type="ECO:0000256" key="8">
    <source>
        <dbReference type="RuleBase" id="RU363032"/>
    </source>
</evidence>
<dbReference type="EMBL" id="UXAW01000051">
    <property type="protein sequence ID" value="VDC24894.1"/>
    <property type="molecule type" value="Genomic_DNA"/>
</dbReference>
<accession>A0A3P5XBL6</accession>
<dbReference type="AlphaFoldDB" id="A0A3P5XBL6"/>
<dbReference type="SUPFAM" id="SSF161098">
    <property type="entry name" value="MetI-like"/>
    <property type="match status" value="1"/>
</dbReference>
<feature type="transmembrane region" description="Helical" evidence="8">
    <location>
        <begin position="189"/>
        <end position="215"/>
    </location>
</feature>
<keyword evidence="7 8" id="KW-0472">Membrane</keyword>
<feature type="transmembrane region" description="Helical" evidence="8">
    <location>
        <begin position="235"/>
        <end position="256"/>
    </location>
</feature>
<dbReference type="GO" id="GO:0055085">
    <property type="term" value="P:transmembrane transport"/>
    <property type="evidence" value="ECO:0007669"/>
    <property type="project" value="InterPro"/>
</dbReference>
<sequence>MTGATSLAVRVNRRIAWGLLIFLVAPALVAVPVSLTAQNYLSLPWDGLSLQYYRKIFSSPEWMSSFLQSAVIGLSSAALATTLGTLAAVGLWRMSAGAGLLRAFLLLPLVVPPIIAAMAFYRLFVPLGLIDTYAGLILAHTVLAAPLVLITVSASLAGFDRRLEQASRNLGASHAQTFRRVILPAIRPGVLSGAVFAFIASWDEIVVTLFLSKFAVYTLPRRMWNGIRENTDPSVAAAAVVLLSVTLLAFLVWVVLQRRARNLSSSQSDNG</sequence>
<evidence type="ECO:0000256" key="2">
    <source>
        <dbReference type="ARBA" id="ARBA00022448"/>
    </source>
</evidence>
<dbReference type="PANTHER" id="PTHR43357:SF4">
    <property type="entry name" value="INNER MEMBRANE ABC TRANSPORTER PERMEASE PROTEIN YDCV"/>
    <property type="match status" value="1"/>
</dbReference>
<evidence type="ECO:0000313" key="11">
    <source>
        <dbReference type="Proteomes" id="UP000277498"/>
    </source>
</evidence>
<evidence type="ECO:0000256" key="4">
    <source>
        <dbReference type="ARBA" id="ARBA00022519"/>
    </source>
</evidence>
<name>A0A3P5XBL6_9RHOB</name>
<keyword evidence="4" id="KW-0997">Cell inner membrane</keyword>
<keyword evidence="11" id="KW-1185">Reference proteome</keyword>
<evidence type="ECO:0000256" key="5">
    <source>
        <dbReference type="ARBA" id="ARBA00022692"/>
    </source>
</evidence>
<comment type="similarity">
    <text evidence="8">Belongs to the binding-protein-dependent transport system permease family.</text>
</comment>
<evidence type="ECO:0000259" key="9">
    <source>
        <dbReference type="PROSITE" id="PS50928"/>
    </source>
</evidence>
<keyword evidence="5 8" id="KW-0812">Transmembrane</keyword>
<dbReference type="InterPro" id="IPR000515">
    <property type="entry name" value="MetI-like"/>
</dbReference>
<dbReference type="PANTHER" id="PTHR43357">
    <property type="entry name" value="INNER MEMBRANE ABC TRANSPORTER PERMEASE PROTEIN YDCV"/>
    <property type="match status" value="1"/>
</dbReference>
<feature type="transmembrane region" description="Helical" evidence="8">
    <location>
        <begin position="136"/>
        <end position="159"/>
    </location>
</feature>
<proteinExistence type="inferred from homology"/>
<reference evidence="10 11" key="1">
    <citation type="submission" date="2018-11" db="EMBL/GenBank/DDBJ databases">
        <authorList>
            <person name="Criscuolo A."/>
        </authorList>
    </citation>
    <scope>NUCLEOTIDE SEQUENCE [LARGE SCALE GENOMIC DNA]</scope>
    <source>
        <strain evidence="10">ACIP111625</strain>
    </source>
</reference>
<dbReference type="Proteomes" id="UP000277498">
    <property type="component" value="Unassembled WGS sequence"/>
</dbReference>
<evidence type="ECO:0000256" key="6">
    <source>
        <dbReference type="ARBA" id="ARBA00022989"/>
    </source>
</evidence>
<dbReference type="RefSeq" id="WP_124085742.1">
    <property type="nucleotide sequence ID" value="NZ_UXAW01000051.1"/>
</dbReference>
<evidence type="ECO:0000256" key="7">
    <source>
        <dbReference type="ARBA" id="ARBA00023136"/>
    </source>
</evidence>
<organism evidence="10 11">
    <name type="scientific">Pseudogemmobacter humi</name>
    <dbReference type="NCBI Taxonomy" id="2483812"/>
    <lineage>
        <taxon>Bacteria</taxon>
        <taxon>Pseudomonadati</taxon>
        <taxon>Pseudomonadota</taxon>
        <taxon>Alphaproteobacteria</taxon>
        <taxon>Rhodobacterales</taxon>
        <taxon>Paracoccaceae</taxon>
        <taxon>Pseudogemmobacter</taxon>
    </lineage>
</organism>
<dbReference type="CDD" id="cd06261">
    <property type="entry name" value="TM_PBP2"/>
    <property type="match status" value="1"/>
</dbReference>
<dbReference type="OrthoDB" id="9815533at2"/>
<comment type="subcellular location">
    <subcellularLocation>
        <location evidence="1">Cell inner membrane</location>
        <topology evidence="1">Multi-pass membrane protein</topology>
    </subcellularLocation>
    <subcellularLocation>
        <location evidence="8">Cell membrane</location>
        <topology evidence="8">Multi-pass membrane protein</topology>
    </subcellularLocation>
</comment>
<keyword evidence="2 8" id="KW-0813">Transport</keyword>
<feature type="transmembrane region" description="Helical" evidence="8">
    <location>
        <begin position="104"/>
        <end position="124"/>
    </location>
</feature>
<feature type="transmembrane region" description="Helical" evidence="8">
    <location>
        <begin position="15"/>
        <end position="35"/>
    </location>
</feature>
<keyword evidence="3" id="KW-1003">Cell membrane</keyword>
<gene>
    <name evidence="10" type="primary">sugB_1</name>
    <name evidence="10" type="ORF">XINFAN_01325</name>
</gene>
<dbReference type="InterPro" id="IPR035906">
    <property type="entry name" value="MetI-like_sf"/>
</dbReference>
<evidence type="ECO:0000256" key="3">
    <source>
        <dbReference type="ARBA" id="ARBA00022475"/>
    </source>
</evidence>
<protein>
    <submittedName>
        <fullName evidence="10">Trehalose transport system permease protein SugB</fullName>
    </submittedName>
</protein>
<evidence type="ECO:0000256" key="1">
    <source>
        <dbReference type="ARBA" id="ARBA00004429"/>
    </source>
</evidence>
<dbReference type="GO" id="GO:0005886">
    <property type="term" value="C:plasma membrane"/>
    <property type="evidence" value="ECO:0007669"/>
    <property type="project" value="UniProtKB-SubCell"/>
</dbReference>
<evidence type="ECO:0000313" key="10">
    <source>
        <dbReference type="EMBL" id="VDC24894.1"/>
    </source>
</evidence>
<dbReference type="PROSITE" id="PS50928">
    <property type="entry name" value="ABC_TM1"/>
    <property type="match status" value="1"/>
</dbReference>